<organism evidence="10 11">
    <name type="scientific">Dimorphilus gyrociliatus</name>
    <dbReference type="NCBI Taxonomy" id="2664684"/>
    <lineage>
        <taxon>Eukaryota</taxon>
        <taxon>Metazoa</taxon>
        <taxon>Spiralia</taxon>
        <taxon>Lophotrochozoa</taxon>
        <taxon>Annelida</taxon>
        <taxon>Polychaeta</taxon>
        <taxon>Polychaeta incertae sedis</taxon>
        <taxon>Dinophilidae</taxon>
        <taxon>Dimorphilus</taxon>
    </lineage>
</organism>
<dbReference type="GO" id="GO:0005219">
    <property type="term" value="F:ryanodine-sensitive calcium-release channel activity"/>
    <property type="evidence" value="ECO:0007669"/>
    <property type="project" value="InterPro"/>
</dbReference>
<dbReference type="Gene3D" id="1.10.490.160">
    <property type="match status" value="1"/>
</dbReference>
<dbReference type="InterPro" id="IPR035762">
    <property type="entry name" value="SPRY3_RyR"/>
</dbReference>
<dbReference type="InterPro" id="IPR014821">
    <property type="entry name" value="Ins145_P3_rcpt"/>
</dbReference>
<dbReference type="InterPro" id="IPR016093">
    <property type="entry name" value="MIR_motif"/>
</dbReference>
<dbReference type="OrthoDB" id="300855at2759"/>
<dbReference type="FunFam" id="1.10.490.160:FF:000003">
    <property type="entry name" value="Ryanodine receptor, isoform E"/>
    <property type="match status" value="1"/>
</dbReference>
<evidence type="ECO:0000256" key="6">
    <source>
        <dbReference type="ARBA" id="ARBA00022951"/>
    </source>
</evidence>
<name>A0A7I8W5Y9_9ANNE</name>
<dbReference type="Gene3D" id="2.80.10.50">
    <property type="match status" value="2"/>
</dbReference>
<evidence type="ECO:0000313" key="10">
    <source>
        <dbReference type="EMBL" id="CAD5123938.1"/>
    </source>
</evidence>
<dbReference type="GO" id="GO:0033017">
    <property type="term" value="C:sarcoplasmic reticulum membrane"/>
    <property type="evidence" value="ECO:0007669"/>
    <property type="project" value="UniProtKB-SubCell"/>
</dbReference>
<dbReference type="InterPro" id="IPR048581">
    <property type="entry name" value="RYDR_Jsol"/>
</dbReference>
<dbReference type="PROSITE" id="PS50188">
    <property type="entry name" value="B302_SPRY"/>
    <property type="match status" value="3"/>
</dbReference>
<dbReference type="GO" id="GO:0006941">
    <property type="term" value="P:striated muscle contraction"/>
    <property type="evidence" value="ECO:0007669"/>
    <property type="project" value="TreeGrafter"/>
</dbReference>
<sequence length="1982" mass="222139">MSDEGGDSKGQEESFLRTEDMISLTCSAGRDTGEKSCLAAEGFGNRMCFLQPATIKDLPTDVSICVFVLEQALSVRALQEMVQSSSKGNTGQSGHRTLLYGHAVQLRHSHSNMYLSCLSTQSSSTDKLAFDVGLMDEAEGESSWWTIHPASKQRSEGEKVRVGDDLILVSVASERYLHIGAGETVMASFQQTLWTVHPLSSGVARLKSVGYVFGGDVLRLLHGDECLTIPQRDMENVDNFMVMYETGAVHSHARSLWKLEHIRTKWAESFMGWGVGCRLRHITSGRYLCVTEDNQVVTVHRNSAFCDDSAFLLRQSKDDRKLVEQRDDQGMGTPDIKYGDSLVYVQHMKTGLWLSYQTFETKKKGVGRVEEKKAVMMVEGHMDDGLTFSRSQEEESKSARVIRKCSSLILRFVKALESLRTEGRGSKLWENIRLDEVIKTLEDLIDYFAPLPDDIEFEEKQKRLKALRNRQDLFQEEGMIALILETIDRCSQWKNTRQLEHLIGDESASRWNQMISYLYLLLAAMIRGNRENCSQFAATSRLDWLVNRLEGGESSTGVLHVLHCVLIDSPEALNVIKEQHIATIISLIDKHGRDPKVLDILCSLCVGNDVAVRSNQNLICDNLLPSRDVLLQTRIRHNVQSMHPNVFVGKVEGSAVYSKWYYEAVIDHLEAVTQSPPHIRVGWASTAGYMPFPGAGEGWGCNGVGDDLFSYGFDGSCLWTAGKPTPVRMSQPLTRGDVIGVFLDLTIPQISFTINGLLVPGFFSDFNTDGMLFPVISLSAKVSVRFMLGGDQGKLRYGPPEDHSPLYESLLSKQVVTIQPCFSMGDPNKGILRGYAEMGEVVAFVPQPVSTDHIQCPAYVDSVRDKLAENIHELWAMGKIEQGWAWGDERDDYDKFHPYLTSFEKLPDNELAYNISLAHETLKTILSLGYHMSYDPQYTSNRGSRLKYLKLGNNYLQANGFKPSPLDLSSITLSDRLGDLVNLLAENTHNVWAKERIRQGWTYGLTEDSYNKRTPHLVPYNKVDDIIKKANKETASEAVKTLIAYGYTLECQSSEVSENATTKDIHEKKSNTLTYRSQKTYVVESGKWYYEIEVLTAGFIKVGFAKVSCSPGIELGLDGSSYAFDGYSGLKWHMGSEVYGKQWKVGDVIGCMLDLTDQAISFSLNGELMMDRMGQEIAFKGIDVSEGFVPAITLGPGQIVKYNFGQNVSSLKYFTCCGLQEGFEPFCVNMTKIMTLWYGREQALFNPIPQNHPRLEVTKITGGSSSPPALKVNSKTYGTLERTCLEFLRLSMPVRCNNVLISQREKPQIRLTEDEPSVTTKEKRSLFRSKGNKTKSLEDNDGRRENPMYGKGSASEMNLNSGLLSIPSGGSKFSLSNKLSDKQKKSKSGFSLFKKGKSNEQVSGSNKTGKKLPIQKYHTPDYSDEESLESDGPMGPEISIMPPRVPPEFGLGKSMKKAGSELSYGSEGLDTEVMHLEANLQVIDEYYFGVRVFPGQDTNQIWVGWTTPGFHNYSSDFDLSKHVRSVAICTQTLDYRIKSADIQKNCYMVNAADAESRQKEHDDSGKRTSPGLLIGCHIDVSTGILTFTVNGQELPDIYYVEPGAILFPAVFCGPTNKEVFQFELGRTKNALPLSAIMFRGGKHVIPQCPRRLDVQILQPFHWSRVPNAGMKVHTLKLSEVRGWSMLCEESLAVMVIHIPEENRSLNILELIEHPDLLTFHAKTLQLYCSVCSHGNHKMAHVLTKHVDEQQLMYCIKSKYMSGQMRMGFHKLLIALHLAAHAKDRLLTQNEYIVPLPYDQPVELYKEINRHDPTSVIRSTIPSIEMSVSVRPKINLEELRAQKDKTDIHTSPYFPLNQLKLEVMTLLTDAVANGADHIRDPVGGSNADMFVPLLLVVDNLLVMGLLNDAEFNQLLCLIDPTSFDPTYDKDTNKKRGLLQIKLSEPVKLALTQILHHLCDIQLRHRVEAVVFFANGFVNLCQEI</sequence>
<dbReference type="PANTHER" id="PTHR46399">
    <property type="entry name" value="B30.2/SPRY DOMAIN-CONTAINING PROTEIN"/>
    <property type="match status" value="1"/>
</dbReference>
<dbReference type="InterPro" id="IPR003032">
    <property type="entry name" value="Ryanodine_rcpt"/>
</dbReference>
<dbReference type="InterPro" id="IPR035761">
    <property type="entry name" value="SPRY1_RyR"/>
</dbReference>
<dbReference type="Pfam" id="PF01365">
    <property type="entry name" value="RYDR_ITPR"/>
    <property type="match status" value="1"/>
</dbReference>
<feature type="domain" description="MIR" evidence="9">
    <location>
        <begin position="95"/>
        <end position="150"/>
    </location>
</feature>
<dbReference type="InterPro" id="IPR013320">
    <property type="entry name" value="ConA-like_dom_sf"/>
</dbReference>
<dbReference type="SUPFAM" id="SSF100909">
    <property type="entry name" value="IP3 receptor type 1 binding core, domain 2"/>
    <property type="match status" value="1"/>
</dbReference>
<dbReference type="InterPro" id="IPR043136">
    <property type="entry name" value="B30.2/SPRY_sf"/>
</dbReference>
<dbReference type="GO" id="GO:0042383">
    <property type="term" value="C:sarcolemma"/>
    <property type="evidence" value="ECO:0007669"/>
    <property type="project" value="TreeGrafter"/>
</dbReference>
<accession>A0A7I8W5Y9</accession>
<evidence type="ECO:0000313" key="11">
    <source>
        <dbReference type="Proteomes" id="UP000549394"/>
    </source>
</evidence>
<dbReference type="SUPFAM" id="SSF49899">
    <property type="entry name" value="Concanavalin A-like lectins/glucanases"/>
    <property type="match status" value="3"/>
</dbReference>
<dbReference type="Proteomes" id="UP000549394">
    <property type="component" value="Unassembled WGS sequence"/>
</dbReference>
<dbReference type="GO" id="GO:0034704">
    <property type="term" value="C:calcium channel complex"/>
    <property type="evidence" value="ECO:0007669"/>
    <property type="project" value="TreeGrafter"/>
</dbReference>
<dbReference type="SMART" id="SM00472">
    <property type="entry name" value="MIR"/>
    <property type="match status" value="4"/>
</dbReference>
<dbReference type="CDD" id="cd23278">
    <property type="entry name" value="beta-trefoil_MIR_RyR"/>
    <property type="match status" value="1"/>
</dbReference>
<dbReference type="Pfam" id="PF02815">
    <property type="entry name" value="MIR"/>
    <property type="match status" value="1"/>
</dbReference>
<keyword evidence="6" id="KW-0703">Sarcoplasmic reticulum</keyword>
<dbReference type="InterPro" id="IPR036300">
    <property type="entry name" value="MIR_dom_sf"/>
</dbReference>
<feature type="compositionally biased region" description="Basic and acidic residues" evidence="7">
    <location>
        <begin position="1335"/>
        <end position="1346"/>
    </location>
</feature>
<dbReference type="InterPro" id="IPR013333">
    <property type="entry name" value="Ryan_recept"/>
</dbReference>
<dbReference type="PROSITE" id="PS50919">
    <property type="entry name" value="MIR"/>
    <property type="match status" value="1"/>
</dbReference>
<evidence type="ECO:0000259" key="8">
    <source>
        <dbReference type="PROSITE" id="PS50188"/>
    </source>
</evidence>
<dbReference type="InterPro" id="IPR000699">
    <property type="entry name" value="RIH_dom"/>
</dbReference>
<feature type="region of interest" description="Disordered" evidence="7">
    <location>
        <begin position="1310"/>
        <end position="1363"/>
    </location>
</feature>
<dbReference type="Pfam" id="PF02026">
    <property type="entry name" value="RyR"/>
    <property type="match status" value="2"/>
</dbReference>
<dbReference type="GO" id="GO:0005790">
    <property type="term" value="C:smooth endoplasmic reticulum"/>
    <property type="evidence" value="ECO:0007669"/>
    <property type="project" value="TreeGrafter"/>
</dbReference>
<dbReference type="SMART" id="SM00449">
    <property type="entry name" value="SPRY"/>
    <property type="match status" value="3"/>
</dbReference>
<keyword evidence="2" id="KW-0406">Ion transport</keyword>
<dbReference type="InterPro" id="IPR035910">
    <property type="entry name" value="RyR/IP3R_RIH_dom_sf"/>
</dbReference>
<feature type="domain" description="B30.2/SPRY" evidence="8">
    <location>
        <begin position="1418"/>
        <end position="1629"/>
    </location>
</feature>
<dbReference type="Gene3D" id="6.20.350.10">
    <property type="match status" value="1"/>
</dbReference>
<dbReference type="Pfam" id="PF08709">
    <property type="entry name" value="Ins145_P3_rec"/>
    <property type="match status" value="1"/>
</dbReference>
<evidence type="ECO:0000259" key="9">
    <source>
        <dbReference type="PROSITE" id="PS50919"/>
    </source>
</evidence>
<evidence type="ECO:0000256" key="1">
    <source>
        <dbReference type="ARBA" id="ARBA00004326"/>
    </source>
</evidence>
<feature type="domain" description="B30.2/SPRY" evidence="8">
    <location>
        <begin position="586"/>
        <end position="793"/>
    </location>
</feature>
<keyword evidence="4" id="KW-0677">Repeat</keyword>
<evidence type="ECO:0000256" key="4">
    <source>
        <dbReference type="ARBA" id="ARBA00022737"/>
    </source>
</evidence>
<proteinExistence type="predicted"/>
<dbReference type="InterPro" id="IPR015925">
    <property type="entry name" value="Ryanodine_IP3_receptor"/>
</dbReference>
<feature type="domain" description="B30.2/SPRY" evidence="8">
    <location>
        <begin position="1010"/>
        <end position="1209"/>
    </location>
</feature>
<reference evidence="10 11" key="1">
    <citation type="submission" date="2020-08" db="EMBL/GenBank/DDBJ databases">
        <authorList>
            <person name="Hejnol A."/>
        </authorList>
    </citation>
    <scope>NUCLEOTIDE SEQUENCE [LARGE SCALE GENOMIC DNA]</scope>
</reference>
<dbReference type="Gene3D" id="1.25.10.30">
    <property type="entry name" value="IP3 receptor type 1 binding core, RIH domain"/>
    <property type="match status" value="1"/>
</dbReference>
<evidence type="ECO:0000256" key="3">
    <source>
        <dbReference type="ARBA" id="ARBA00022673"/>
    </source>
</evidence>
<dbReference type="EMBL" id="CAJFCJ010000019">
    <property type="protein sequence ID" value="CAD5123938.1"/>
    <property type="molecule type" value="Genomic_DNA"/>
</dbReference>
<dbReference type="GO" id="GO:0030018">
    <property type="term" value="C:Z disc"/>
    <property type="evidence" value="ECO:0007669"/>
    <property type="project" value="TreeGrafter"/>
</dbReference>
<evidence type="ECO:0000256" key="7">
    <source>
        <dbReference type="SAM" id="MobiDB-lite"/>
    </source>
</evidence>
<evidence type="ECO:0000256" key="5">
    <source>
        <dbReference type="ARBA" id="ARBA00022837"/>
    </source>
</evidence>
<gene>
    <name evidence="10" type="ORF">DGYR_LOCUS11565</name>
</gene>
<dbReference type="SUPFAM" id="SSF82109">
    <property type="entry name" value="MIR domain"/>
    <property type="match status" value="2"/>
</dbReference>
<keyword evidence="11" id="KW-1185">Reference proteome</keyword>
<dbReference type="Gene3D" id="2.60.120.920">
    <property type="match status" value="3"/>
</dbReference>
<keyword evidence="2" id="KW-0813">Transport</keyword>
<dbReference type="CDD" id="cd12877">
    <property type="entry name" value="SPRY1_RyR"/>
    <property type="match status" value="1"/>
</dbReference>
<keyword evidence="2" id="KW-0109">Calcium transport</keyword>
<evidence type="ECO:0000256" key="2">
    <source>
        <dbReference type="ARBA" id="ARBA00022568"/>
    </source>
</evidence>
<comment type="caution">
    <text evidence="10">The sequence shown here is derived from an EMBL/GenBank/DDBJ whole genome shotgun (WGS) entry which is preliminary data.</text>
</comment>
<dbReference type="PRINTS" id="PR00795">
    <property type="entry name" value="RYANODINER"/>
</dbReference>
<dbReference type="CDD" id="cd12879">
    <property type="entry name" value="SPRY3_RyR"/>
    <property type="match status" value="1"/>
</dbReference>
<protein>
    <submittedName>
        <fullName evidence="10">DgyrCDS12246</fullName>
    </submittedName>
</protein>
<dbReference type="Pfam" id="PF00622">
    <property type="entry name" value="SPRY"/>
    <property type="match status" value="3"/>
</dbReference>
<keyword evidence="5" id="KW-0106">Calcium</keyword>
<dbReference type="GO" id="GO:0014808">
    <property type="term" value="P:release of sequestered calcium ion into cytosol by sarcoplasmic reticulum"/>
    <property type="evidence" value="ECO:0007669"/>
    <property type="project" value="TreeGrafter"/>
</dbReference>
<comment type="subcellular location">
    <subcellularLocation>
        <location evidence="1">Sarcoplasmic reticulum membrane</location>
        <topology evidence="1">Multi-pass membrane protein</topology>
    </subcellularLocation>
</comment>
<dbReference type="InterPro" id="IPR001870">
    <property type="entry name" value="B30.2/SPRY"/>
</dbReference>
<keyword evidence="3" id="KW-0407">Ion channel</keyword>
<dbReference type="Pfam" id="PF21119">
    <property type="entry name" value="RYDR_Jsol"/>
    <property type="match status" value="1"/>
</dbReference>
<dbReference type="PANTHER" id="PTHR46399:SF8">
    <property type="entry name" value="B30.2_SPRY DOMAIN-CONTAINING PROTEIN"/>
    <property type="match status" value="1"/>
</dbReference>
<keyword evidence="3" id="KW-0107">Calcium channel</keyword>
<dbReference type="InterPro" id="IPR003877">
    <property type="entry name" value="SPRY_dom"/>
</dbReference>
<feature type="region of interest" description="Disordered" evidence="7">
    <location>
        <begin position="1386"/>
        <end position="1431"/>
    </location>
</feature>